<gene>
    <name evidence="2" type="primary">20198714</name>
    <name evidence="1" type="ORF">HELRODRAFT_160381</name>
</gene>
<reference evidence="2" key="3">
    <citation type="submission" date="2015-06" db="UniProtKB">
        <authorList>
            <consortium name="EnsemblMetazoa"/>
        </authorList>
    </citation>
    <scope>IDENTIFICATION</scope>
</reference>
<dbReference type="EMBL" id="KB096324">
    <property type="protein sequence ID" value="ESO06223.1"/>
    <property type="molecule type" value="Genomic_DNA"/>
</dbReference>
<dbReference type="EnsemblMetazoa" id="HelroT160381">
    <property type="protein sequence ID" value="HelroP160381"/>
    <property type="gene ID" value="HelroG160381"/>
</dbReference>
<dbReference type="HOGENOM" id="CLU_1556943_0_0_1"/>
<dbReference type="Proteomes" id="UP000015101">
    <property type="component" value="Unassembled WGS sequence"/>
</dbReference>
<dbReference type="InParanoid" id="T1EQ64"/>
<organism evidence="2 3">
    <name type="scientific">Helobdella robusta</name>
    <name type="common">Californian leech</name>
    <dbReference type="NCBI Taxonomy" id="6412"/>
    <lineage>
        <taxon>Eukaryota</taxon>
        <taxon>Metazoa</taxon>
        <taxon>Spiralia</taxon>
        <taxon>Lophotrochozoa</taxon>
        <taxon>Annelida</taxon>
        <taxon>Clitellata</taxon>
        <taxon>Hirudinea</taxon>
        <taxon>Rhynchobdellida</taxon>
        <taxon>Glossiphoniidae</taxon>
        <taxon>Helobdella</taxon>
    </lineage>
</organism>
<dbReference type="KEGG" id="hro:HELRODRAFT_160381"/>
<reference evidence="3" key="1">
    <citation type="submission" date="2012-12" db="EMBL/GenBank/DDBJ databases">
        <authorList>
            <person name="Hellsten U."/>
            <person name="Grimwood J."/>
            <person name="Chapman J.A."/>
            <person name="Shapiro H."/>
            <person name="Aerts A."/>
            <person name="Otillar R.P."/>
            <person name="Terry A.Y."/>
            <person name="Boore J.L."/>
            <person name="Simakov O."/>
            <person name="Marletaz F."/>
            <person name="Cho S.-J."/>
            <person name="Edsinger-Gonzales E."/>
            <person name="Havlak P."/>
            <person name="Kuo D.-H."/>
            <person name="Larsson T."/>
            <person name="Lv J."/>
            <person name="Arendt D."/>
            <person name="Savage R."/>
            <person name="Osoegawa K."/>
            <person name="de Jong P."/>
            <person name="Lindberg D.R."/>
            <person name="Seaver E.C."/>
            <person name="Weisblat D.A."/>
            <person name="Putnam N.H."/>
            <person name="Grigoriev I.V."/>
            <person name="Rokhsar D.S."/>
        </authorList>
    </citation>
    <scope>NUCLEOTIDE SEQUENCE</scope>
</reference>
<reference evidence="1 3" key="2">
    <citation type="journal article" date="2013" name="Nature">
        <title>Insights into bilaterian evolution from three spiralian genomes.</title>
        <authorList>
            <person name="Simakov O."/>
            <person name="Marletaz F."/>
            <person name="Cho S.J."/>
            <person name="Edsinger-Gonzales E."/>
            <person name="Havlak P."/>
            <person name="Hellsten U."/>
            <person name="Kuo D.H."/>
            <person name="Larsson T."/>
            <person name="Lv J."/>
            <person name="Arendt D."/>
            <person name="Savage R."/>
            <person name="Osoegawa K."/>
            <person name="de Jong P."/>
            <person name="Grimwood J."/>
            <person name="Chapman J.A."/>
            <person name="Shapiro H."/>
            <person name="Aerts A."/>
            <person name="Otillar R.P."/>
            <person name="Terry A.Y."/>
            <person name="Boore J.L."/>
            <person name="Grigoriev I.V."/>
            <person name="Lindberg D.R."/>
            <person name="Seaver E.C."/>
            <person name="Weisblat D.A."/>
            <person name="Putnam N.H."/>
            <person name="Rokhsar D.S."/>
        </authorList>
    </citation>
    <scope>NUCLEOTIDE SEQUENCE</scope>
</reference>
<keyword evidence="3" id="KW-1185">Reference proteome</keyword>
<evidence type="ECO:0000313" key="3">
    <source>
        <dbReference type="Proteomes" id="UP000015101"/>
    </source>
</evidence>
<sequence length="172" mass="20013">MPTEDKLTKKNELMRKDKKNREHVDGIKFTAGRFFKGTDTNVCTIVMEETIETFLIETQRLADAGGKKACRTIEKEQQRKPQNSNTNNNSNISISIGLEIALEWLDSYNEWKEAITLTDSMVMRHMQKQEPTTTQTTKVQTRRHGVQKTQLVEKLKKNPGKQWRAWQSLKPY</sequence>
<protein>
    <submittedName>
        <fullName evidence="1 2">Uncharacterized protein</fullName>
    </submittedName>
</protein>
<name>T1EQ64_HELRO</name>
<dbReference type="EMBL" id="AMQM01000586">
    <property type="status" value="NOT_ANNOTATED_CDS"/>
    <property type="molecule type" value="Genomic_DNA"/>
</dbReference>
<dbReference type="GeneID" id="20198714"/>
<dbReference type="AlphaFoldDB" id="T1EQ64"/>
<proteinExistence type="predicted"/>
<evidence type="ECO:0000313" key="1">
    <source>
        <dbReference type="EMBL" id="ESO06223.1"/>
    </source>
</evidence>
<accession>T1EQ64</accession>
<evidence type="ECO:0000313" key="2">
    <source>
        <dbReference type="EnsemblMetazoa" id="HelroP160381"/>
    </source>
</evidence>
<dbReference type="RefSeq" id="XP_009015591.1">
    <property type="nucleotide sequence ID" value="XM_009017343.1"/>
</dbReference>
<dbReference type="CTD" id="20198714"/>